<gene>
    <name evidence="3" type="ORF">ACFSRZ_15100</name>
</gene>
<evidence type="ECO:0000259" key="2">
    <source>
        <dbReference type="Pfam" id="PF12969"/>
    </source>
</evidence>
<feature type="chain" id="PRO_5045851754" evidence="1">
    <location>
        <begin position="26"/>
        <end position="642"/>
    </location>
</feature>
<dbReference type="InterPro" id="IPR038765">
    <property type="entry name" value="Papain-like_cys_pep_sf"/>
</dbReference>
<feature type="domain" description="DUF3857" evidence="2">
    <location>
        <begin position="59"/>
        <end position="210"/>
    </location>
</feature>
<dbReference type="Gene3D" id="2.60.120.1130">
    <property type="match status" value="1"/>
</dbReference>
<evidence type="ECO:0000313" key="4">
    <source>
        <dbReference type="Proteomes" id="UP001597508"/>
    </source>
</evidence>
<protein>
    <submittedName>
        <fullName evidence="3">DUF3857 domain-containing protein</fullName>
    </submittedName>
</protein>
<dbReference type="EMBL" id="JBHULH010000012">
    <property type="protein sequence ID" value="MFD2568701.1"/>
    <property type="molecule type" value="Genomic_DNA"/>
</dbReference>
<evidence type="ECO:0000256" key="1">
    <source>
        <dbReference type="SAM" id="SignalP"/>
    </source>
</evidence>
<comment type="caution">
    <text evidence="3">The sequence shown here is derived from an EMBL/GenBank/DDBJ whole genome shotgun (WGS) entry which is preliminary data.</text>
</comment>
<keyword evidence="4" id="KW-1185">Reference proteome</keyword>
<dbReference type="InterPro" id="IPR024618">
    <property type="entry name" value="DUF3857"/>
</dbReference>
<dbReference type="Gene3D" id="2.60.40.3140">
    <property type="match status" value="1"/>
</dbReference>
<organism evidence="3 4">
    <name type="scientific">Pseudotenacibaculum haliotis</name>
    <dbReference type="NCBI Taxonomy" id="1862138"/>
    <lineage>
        <taxon>Bacteria</taxon>
        <taxon>Pseudomonadati</taxon>
        <taxon>Bacteroidota</taxon>
        <taxon>Flavobacteriia</taxon>
        <taxon>Flavobacteriales</taxon>
        <taxon>Flavobacteriaceae</taxon>
        <taxon>Pseudotenacibaculum</taxon>
    </lineage>
</organism>
<dbReference type="Gene3D" id="3.10.620.30">
    <property type="match status" value="1"/>
</dbReference>
<sequence>MKKKLLFSSLVFLLAAFQLFSQSEASLKVSTIPIELLEDSNVVIRQNDMLVNVKGIDQMEIKQRTVITVLNKMGDNFLNAFATAHYDNNSKIAKLEARIYNAQGKEIKKFSKKKFIDVSAVDGGTLYSDSRVMYMDYTPISYPYTMVFESEYKSSSTAFIPSWRPISSYYITVESSSFKVNYPVSMGITTKERNFEGFDIQNNSAEGQLHYTIGKTKSIKSESMAPSFDNLRPKLLVSLNTFSTEGVKGSYTNWKEFGNWMKDKILIGKDHVDEATQKKILALTSEAETDIEKAKIVYQFVQDKTRYISVQVGIGGIQPIAANQVDKVGYGDCKGLTNYTKALLDVVGVESYYVHVEANEGDQVSFEKDFASLIQGNHVILNIPNNGNDVWLECTNQSIPFGFLGDFTDNRDVLVVTSEGGVIKRTPAYLNEDNLKDTKATVAFDPQGNFTATLERKSTGIRYNNTYFLEDRSQKDQIEYYKSGVWKYNNNLEVESIELENDKDAIEFQEKLKLSAEGFASLSQDEFIFRINVFNRNSFVPKRYRNRKFPLKVNRGYKDVDEYTIKLPEGYSIITLPEKVNLTSKFGSYEMSIEKVDDSTLLYKKKLLIKHGLYPKEDYDVYRKFRRRIARYDNMKIALKKK</sequence>
<proteinExistence type="predicted"/>
<dbReference type="RefSeq" id="WP_379667408.1">
    <property type="nucleotide sequence ID" value="NZ_JBHULH010000012.1"/>
</dbReference>
<accession>A0ABW5LY13</accession>
<keyword evidence="1" id="KW-0732">Signal</keyword>
<dbReference type="Proteomes" id="UP001597508">
    <property type="component" value="Unassembled WGS sequence"/>
</dbReference>
<name>A0ABW5LY13_9FLAO</name>
<evidence type="ECO:0000313" key="3">
    <source>
        <dbReference type="EMBL" id="MFD2568701.1"/>
    </source>
</evidence>
<dbReference type="Pfam" id="PF12969">
    <property type="entry name" value="DUF3857"/>
    <property type="match status" value="1"/>
</dbReference>
<dbReference type="SUPFAM" id="SSF54001">
    <property type="entry name" value="Cysteine proteinases"/>
    <property type="match status" value="1"/>
</dbReference>
<reference evidence="4" key="1">
    <citation type="journal article" date="2019" name="Int. J. Syst. Evol. Microbiol.">
        <title>The Global Catalogue of Microorganisms (GCM) 10K type strain sequencing project: providing services to taxonomists for standard genome sequencing and annotation.</title>
        <authorList>
            <consortium name="The Broad Institute Genomics Platform"/>
            <consortium name="The Broad Institute Genome Sequencing Center for Infectious Disease"/>
            <person name="Wu L."/>
            <person name="Ma J."/>
        </authorList>
    </citation>
    <scope>NUCLEOTIDE SEQUENCE [LARGE SCALE GENOMIC DNA]</scope>
    <source>
        <strain evidence="4">KCTC 52127</strain>
    </source>
</reference>
<feature type="signal peptide" evidence="1">
    <location>
        <begin position="1"/>
        <end position="25"/>
    </location>
</feature>